<accession>A0ABS5GD65</accession>
<evidence type="ECO:0000256" key="3">
    <source>
        <dbReference type="ARBA" id="ARBA00022630"/>
    </source>
</evidence>
<protein>
    <submittedName>
        <fullName evidence="8">GMC family oxidoreductase N-terminal domain-containing protein</fullName>
    </submittedName>
</protein>
<comment type="caution">
    <text evidence="8">The sequence shown here is derived from an EMBL/GenBank/DDBJ whole genome shotgun (WGS) entry which is preliminary data.</text>
</comment>
<dbReference type="Proteomes" id="UP001314635">
    <property type="component" value="Unassembled WGS sequence"/>
</dbReference>
<evidence type="ECO:0000313" key="8">
    <source>
        <dbReference type="EMBL" id="MBR1139288.1"/>
    </source>
</evidence>
<feature type="domain" description="Glucose-methanol-choline oxidoreductase N-terminal" evidence="7">
    <location>
        <begin position="260"/>
        <end position="274"/>
    </location>
</feature>
<proteinExistence type="inferred from homology"/>
<dbReference type="SUPFAM" id="SSF54373">
    <property type="entry name" value="FAD-linked reductases, C-terminal domain"/>
    <property type="match status" value="1"/>
</dbReference>
<dbReference type="InterPro" id="IPR000172">
    <property type="entry name" value="GMC_OxRdtase_N"/>
</dbReference>
<name>A0ABS5GD65_9BRAD</name>
<dbReference type="Gene3D" id="3.50.50.60">
    <property type="entry name" value="FAD/NAD(P)-binding domain"/>
    <property type="match status" value="1"/>
</dbReference>
<gene>
    <name evidence="8" type="ORF">JQ619_26355</name>
</gene>
<evidence type="ECO:0000259" key="7">
    <source>
        <dbReference type="PROSITE" id="PS00624"/>
    </source>
</evidence>
<keyword evidence="4 5" id="KW-0274">FAD</keyword>
<evidence type="ECO:0000259" key="6">
    <source>
        <dbReference type="PROSITE" id="PS00623"/>
    </source>
</evidence>
<feature type="domain" description="Glucose-methanol-choline oxidoreductase N-terminal" evidence="6">
    <location>
        <begin position="85"/>
        <end position="108"/>
    </location>
</feature>
<dbReference type="PIRSF" id="PIRSF000137">
    <property type="entry name" value="Alcohol_oxidase"/>
    <property type="match status" value="1"/>
</dbReference>
<keyword evidence="3 5" id="KW-0285">Flavoprotein</keyword>
<evidence type="ECO:0000313" key="9">
    <source>
        <dbReference type="Proteomes" id="UP001314635"/>
    </source>
</evidence>
<dbReference type="PROSITE" id="PS00624">
    <property type="entry name" value="GMC_OXRED_2"/>
    <property type="match status" value="1"/>
</dbReference>
<evidence type="ECO:0000256" key="1">
    <source>
        <dbReference type="ARBA" id="ARBA00001974"/>
    </source>
</evidence>
<dbReference type="SUPFAM" id="SSF51905">
    <property type="entry name" value="FAD/NAD(P)-binding domain"/>
    <property type="match status" value="1"/>
</dbReference>
<comment type="similarity">
    <text evidence="2 5">Belongs to the GMC oxidoreductase family.</text>
</comment>
<reference evidence="9" key="1">
    <citation type="journal article" date="2021" name="ISME J.">
        <title>Evolutionary origin and ecological implication of a unique nif island in free-living Bradyrhizobium lineages.</title>
        <authorList>
            <person name="Tao J."/>
        </authorList>
    </citation>
    <scope>NUCLEOTIDE SEQUENCE [LARGE SCALE GENOMIC DNA]</scope>
    <source>
        <strain evidence="9">SZCCT0094</strain>
    </source>
</reference>
<dbReference type="PANTHER" id="PTHR11552:SF147">
    <property type="entry name" value="CHOLINE DEHYDROGENASE, MITOCHONDRIAL"/>
    <property type="match status" value="1"/>
</dbReference>
<evidence type="ECO:0000256" key="4">
    <source>
        <dbReference type="ARBA" id="ARBA00022827"/>
    </source>
</evidence>
<dbReference type="Gene3D" id="3.30.410.40">
    <property type="match status" value="1"/>
</dbReference>
<dbReference type="PROSITE" id="PS00623">
    <property type="entry name" value="GMC_OXRED_1"/>
    <property type="match status" value="1"/>
</dbReference>
<keyword evidence="9" id="KW-1185">Reference proteome</keyword>
<dbReference type="PANTHER" id="PTHR11552">
    <property type="entry name" value="GLUCOSE-METHANOL-CHOLINE GMC OXIDOREDUCTASE"/>
    <property type="match status" value="1"/>
</dbReference>
<dbReference type="Pfam" id="PF00732">
    <property type="entry name" value="GMC_oxred_N"/>
    <property type="match status" value="1"/>
</dbReference>
<dbReference type="RefSeq" id="WP_172240921.1">
    <property type="nucleotide sequence ID" value="NZ_JABFDP010000028.1"/>
</dbReference>
<dbReference type="InterPro" id="IPR036188">
    <property type="entry name" value="FAD/NAD-bd_sf"/>
</dbReference>
<sequence>MYDLIVVGGGSAGAAVAARLSEQPERRVLLLEAGADWRADEVPWEIATPNPIPIIHDRAFQEKWQWPQLMSRRVAGQEMRFYWRGKGLGGSSMMNGQIAIRGVAEAFDQWAAQGCTGWSAREIMPLFSVIEDDLTYGDRDGHGQGGPLPVYRAPADQWGPIDGGLRDAALASGYPWCDDLNGPDGEGVACYPINSRNGRRISTNEAYLEPARGRSNLEIRGRALVDRVLISDGRATGVRVLLDGEGAREIAAREVVLCAGAIHSPAILLRSGLGPAAELRHMGIAVLRDLPVGRHFFDHPLFRTTIQLREALRPTDRDTRHTNCCVTYSSGLAEGGKRDMILIAFNHRGIGVPGAIGAGLFNAFSRGTLKLASPDPSIDPIVDENMLADPRDIARMRDAVKRLAVITQQPALQGIADWIRLGDTELTLPQAAALPDAELDALLRRVTGDIQHAAGSCRMSGFADADGVVNPDGTVKGIGGLRVADASIMPADCRANTHFTTVVIGEAIARMMRKRT</sequence>
<comment type="cofactor">
    <cofactor evidence="1">
        <name>FAD</name>
        <dbReference type="ChEBI" id="CHEBI:57692"/>
    </cofactor>
</comment>
<dbReference type="EMBL" id="JAFCLK010000028">
    <property type="protein sequence ID" value="MBR1139288.1"/>
    <property type="molecule type" value="Genomic_DNA"/>
</dbReference>
<organism evidence="8 9">
    <name type="scientific">Bradyrhizobium denitrificans</name>
    <dbReference type="NCBI Taxonomy" id="2734912"/>
    <lineage>
        <taxon>Bacteria</taxon>
        <taxon>Pseudomonadati</taxon>
        <taxon>Pseudomonadota</taxon>
        <taxon>Alphaproteobacteria</taxon>
        <taxon>Hyphomicrobiales</taxon>
        <taxon>Nitrobacteraceae</taxon>
        <taxon>Bradyrhizobium</taxon>
    </lineage>
</organism>
<dbReference type="Pfam" id="PF05199">
    <property type="entry name" value="GMC_oxred_C"/>
    <property type="match status" value="1"/>
</dbReference>
<dbReference type="InterPro" id="IPR007867">
    <property type="entry name" value="GMC_OxRtase_C"/>
</dbReference>
<dbReference type="InterPro" id="IPR012132">
    <property type="entry name" value="GMC_OxRdtase"/>
</dbReference>
<evidence type="ECO:0000256" key="2">
    <source>
        <dbReference type="ARBA" id="ARBA00010790"/>
    </source>
</evidence>
<evidence type="ECO:0000256" key="5">
    <source>
        <dbReference type="RuleBase" id="RU003968"/>
    </source>
</evidence>